<protein>
    <recommendedName>
        <fullName evidence="1">Transposase IS200-like domain-containing protein</fullName>
    </recommendedName>
</protein>
<reference evidence="2 3" key="1">
    <citation type="submission" date="2016-04" db="EMBL/GenBank/DDBJ databases">
        <authorList>
            <person name="Evans L.H."/>
            <person name="Alamgir A."/>
            <person name="Owens N."/>
            <person name="Weber N.D."/>
            <person name="Virtaneva K."/>
            <person name="Barbian K."/>
            <person name="Babar A."/>
            <person name="Rosenke K."/>
        </authorList>
    </citation>
    <scope>NUCLEOTIDE SEQUENCE [LARGE SCALE GENOMIC DNA]</scope>
    <source>
        <strain evidence="2 3">CCM 8644</strain>
    </source>
</reference>
<dbReference type="InterPro" id="IPR036515">
    <property type="entry name" value="Transposase_17_sf"/>
</dbReference>
<feature type="domain" description="Transposase IS200-like" evidence="1">
    <location>
        <begin position="4"/>
        <end position="118"/>
    </location>
</feature>
<accession>A0A179DID8</accession>
<dbReference type="RefSeq" id="WP_068821886.1">
    <property type="nucleotide sequence ID" value="NZ_LWHJ01000022.1"/>
</dbReference>
<evidence type="ECO:0000313" key="3">
    <source>
        <dbReference type="Proteomes" id="UP000078459"/>
    </source>
</evidence>
<reference evidence="2 3" key="2">
    <citation type="submission" date="2016-06" db="EMBL/GenBank/DDBJ databases">
        <title>Pedobacter psychrophilus sp. nov., isolated from Antarctic fragmentary rock.</title>
        <authorList>
            <person name="Svec P."/>
        </authorList>
    </citation>
    <scope>NUCLEOTIDE SEQUENCE [LARGE SCALE GENOMIC DNA]</scope>
    <source>
        <strain evidence="2 3">CCM 8644</strain>
    </source>
</reference>
<keyword evidence="3" id="KW-1185">Reference proteome</keyword>
<dbReference type="Pfam" id="PF01797">
    <property type="entry name" value="Y1_Tnp"/>
    <property type="match status" value="1"/>
</dbReference>
<organism evidence="2 3">
    <name type="scientific">Pedobacter psychrophilus</name>
    <dbReference type="NCBI Taxonomy" id="1826909"/>
    <lineage>
        <taxon>Bacteria</taxon>
        <taxon>Pseudomonadati</taxon>
        <taxon>Bacteroidota</taxon>
        <taxon>Sphingobacteriia</taxon>
        <taxon>Sphingobacteriales</taxon>
        <taxon>Sphingobacteriaceae</taxon>
        <taxon>Pedobacter</taxon>
    </lineage>
</organism>
<dbReference type="GO" id="GO:0006313">
    <property type="term" value="P:DNA transposition"/>
    <property type="evidence" value="ECO:0007669"/>
    <property type="project" value="InterPro"/>
</dbReference>
<dbReference type="PANTHER" id="PTHR34322:SF2">
    <property type="entry name" value="TRANSPOSASE IS200-LIKE DOMAIN-CONTAINING PROTEIN"/>
    <property type="match status" value="1"/>
</dbReference>
<dbReference type="Proteomes" id="UP000078459">
    <property type="component" value="Unassembled WGS sequence"/>
</dbReference>
<dbReference type="PANTHER" id="PTHR34322">
    <property type="entry name" value="TRANSPOSASE, Y1_TNP DOMAIN-CONTAINING"/>
    <property type="match status" value="1"/>
</dbReference>
<name>A0A179DID8_9SPHI</name>
<dbReference type="EMBL" id="LWHJ01000022">
    <property type="protein sequence ID" value="OAQ40654.1"/>
    <property type="molecule type" value="Genomic_DNA"/>
</dbReference>
<dbReference type="SUPFAM" id="SSF143422">
    <property type="entry name" value="Transposase IS200-like"/>
    <property type="match status" value="1"/>
</dbReference>
<proteinExistence type="predicted"/>
<dbReference type="InterPro" id="IPR002686">
    <property type="entry name" value="Transposase_17"/>
</dbReference>
<dbReference type="OrthoDB" id="9788881at2"/>
<dbReference type="GO" id="GO:0003677">
    <property type="term" value="F:DNA binding"/>
    <property type="evidence" value="ECO:0007669"/>
    <property type="project" value="InterPro"/>
</dbReference>
<dbReference type="STRING" id="1826909.A5893_06855"/>
<evidence type="ECO:0000313" key="2">
    <source>
        <dbReference type="EMBL" id="OAQ40654.1"/>
    </source>
</evidence>
<gene>
    <name evidence="2" type="ORF">A5893_06855</name>
</gene>
<sequence length="180" mass="21866">MKYFNDCYYHIYNRGNNKENVFFEEENYIYFLNQFKKYVTPSLDVLAYCLMPNHFHFFVKITNEQSFDKNIKNFFISYSKSINKKYNRVGSLFQGRFKSKEIEKESYYTRIITYIHQNPIEAFGIDNLQDYRFSSYTAYLSNNITLFKKEEMLKWFGGIEGFKNSHKIIEDKTYEVFKTS</sequence>
<comment type="caution">
    <text evidence="2">The sequence shown here is derived from an EMBL/GenBank/DDBJ whole genome shotgun (WGS) entry which is preliminary data.</text>
</comment>
<dbReference type="AlphaFoldDB" id="A0A179DID8"/>
<dbReference type="Gene3D" id="3.30.70.1290">
    <property type="entry name" value="Transposase IS200-like"/>
    <property type="match status" value="1"/>
</dbReference>
<dbReference type="SMART" id="SM01321">
    <property type="entry name" value="Y1_Tnp"/>
    <property type="match status" value="1"/>
</dbReference>
<evidence type="ECO:0000259" key="1">
    <source>
        <dbReference type="SMART" id="SM01321"/>
    </source>
</evidence>
<dbReference type="GO" id="GO:0004803">
    <property type="term" value="F:transposase activity"/>
    <property type="evidence" value="ECO:0007669"/>
    <property type="project" value="InterPro"/>
</dbReference>